<proteinExistence type="predicted"/>
<keyword evidence="2" id="KW-0472">Membrane</keyword>
<dbReference type="GeneID" id="36327367"/>
<feature type="region of interest" description="Disordered" evidence="1">
    <location>
        <begin position="118"/>
        <end position="148"/>
    </location>
</feature>
<name>A0A1X6MUD1_9APHY</name>
<dbReference type="AlphaFoldDB" id="A0A1X6MUD1"/>
<keyword evidence="4" id="KW-1185">Reference proteome</keyword>
<feature type="transmembrane region" description="Helical" evidence="2">
    <location>
        <begin position="294"/>
        <end position="315"/>
    </location>
</feature>
<keyword evidence="2" id="KW-0812">Transmembrane</keyword>
<organism evidence="3 4">
    <name type="scientific">Postia placenta MAD-698-R-SB12</name>
    <dbReference type="NCBI Taxonomy" id="670580"/>
    <lineage>
        <taxon>Eukaryota</taxon>
        <taxon>Fungi</taxon>
        <taxon>Dikarya</taxon>
        <taxon>Basidiomycota</taxon>
        <taxon>Agaricomycotina</taxon>
        <taxon>Agaricomycetes</taxon>
        <taxon>Polyporales</taxon>
        <taxon>Adustoporiaceae</taxon>
        <taxon>Rhodonia</taxon>
    </lineage>
</organism>
<keyword evidence="2" id="KW-1133">Transmembrane helix</keyword>
<evidence type="ECO:0000313" key="4">
    <source>
        <dbReference type="Proteomes" id="UP000194127"/>
    </source>
</evidence>
<dbReference type="OrthoDB" id="3261666at2759"/>
<dbReference type="EMBL" id="KZ110601">
    <property type="protein sequence ID" value="OSX59968.1"/>
    <property type="molecule type" value="Genomic_DNA"/>
</dbReference>
<sequence length="428" mass="46187">MAQPVIYRTPLAGRPPFATDEPDSVYQQQPSPTRRIRQPPPPNPNERSSAYNITLRTLPLVLVLTAVVKGTKSLRVYGQLRLTVTAYMHECQSHAILARCASSSSDLKLDAGYDQYLDGNSGPAQASENPFDDSKQLKPQPIPLAAPRPGYAAPVAALNLSRPARAATPEGRQPSPSTPEMSQAYPKPLTLVSRQNSPISGSFPHTPHQLQPPMTPIAPAFIRPSSAASNTRDVKFSPTQPILRGEKEETLLPKRGQGEDFWRRFSIVAHEEAPGKKSTWLRKTLDGGSRHSRWVWFTGMLLLIIIIAAIAFGVYKSHSDASSSSNTSVVTALGGSANEQGAGSSSVGASVIGSSTYLHVSPTNTVQRRQDIDDPVPTAPSVLDSIAVPVAHVPLPAHDADIDGARAVRALSRSHARHRRSHVNRTSH</sequence>
<evidence type="ECO:0000256" key="2">
    <source>
        <dbReference type="SAM" id="Phobius"/>
    </source>
</evidence>
<protein>
    <submittedName>
        <fullName evidence="3">Uncharacterized protein</fullName>
    </submittedName>
</protein>
<feature type="region of interest" description="Disordered" evidence="1">
    <location>
        <begin position="165"/>
        <end position="184"/>
    </location>
</feature>
<dbReference type="RefSeq" id="XP_024336762.1">
    <property type="nucleotide sequence ID" value="XM_024482418.1"/>
</dbReference>
<gene>
    <name evidence="3" type="ORF">POSPLADRAFT_1070941</name>
</gene>
<dbReference type="Proteomes" id="UP000194127">
    <property type="component" value="Unassembled WGS sequence"/>
</dbReference>
<accession>A0A1X6MUD1</accession>
<evidence type="ECO:0000313" key="3">
    <source>
        <dbReference type="EMBL" id="OSX59968.1"/>
    </source>
</evidence>
<evidence type="ECO:0000256" key="1">
    <source>
        <dbReference type="SAM" id="MobiDB-lite"/>
    </source>
</evidence>
<dbReference type="STRING" id="670580.A0A1X6MUD1"/>
<reference evidence="3 4" key="1">
    <citation type="submission" date="2017-04" db="EMBL/GenBank/DDBJ databases">
        <title>Genome Sequence of the Model Brown-Rot Fungus Postia placenta SB12.</title>
        <authorList>
            <consortium name="DOE Joint Genome Institute"/>
            <person name="Gaskell J."/>
            <person name="Kersten P."/>
            <person name="Larrondo L.F."/>
            <person name="Canessa P."/>
            <person name="Martinez D."/>
            <person name="Hibbett D."/>
            <person name="Schmoll M."/>
            <person name="Kubicek C.P."/>
            <person name="Martinez A.T."/>
            <person name="Yadav J."/>
            <person name="Master E."/>
            <person name="Magnuson J.K."/>
            <person name="James T."/>
            <person name="Yaver D."/>
            <person name="Berka R."/>
            <person name="Labutti K."/>
            <person name="Lipzen A."/>
            <person name="Aerts A."/>
            <person name="Barry K."/>
            <person name="Henrissat B."/>
            <person name="Blanchette R."/>
            <person name="Grigoriev I."/>
            <person name="Cullen D."/>
        </authorList>
    </citation>
    <scope>NUCLEOTIDE SEQUENCE [LARGE SCALE GENOMIC DNA]</scope>
    <source>
        <strain evidence="3 4">MAD-698-R-SB12</strain>
    </source>
</reference>
<feature type="region of interest" description="Disordered" evidence="1">
    <location>
        <begin position="1"/>
        <end position="49"/>
    </location>
</feature>